<evidence type="ECO:0000256" key="9">
    <source>
        <dbReference type="ARBA" id="ARBA00025687"/>
    </source>
</evidence>
<dbReference type="GO" id="GO:0016592">
    <property type="term" value="C:mediator complex"/>
    <property type="evidence" value="ECO:0007669"/>
    <property type="project" value="InterPro"/>
</dbReference>
<reference evidence="13" key="1">
    <citation type="submission" date="2024-02" db="UniProtKB">
        <authorList>
            <consortium name="WormBaseParasite"/>
        </authorList>
    </citation>
    <scope>IDENTIFICATION</scope>
</reference>
<evidence type="ECO:0000256" key="8">
    <source>
        <dbReference type="ARBA" id="ARBA00023242"/>
    </source>
</evidence>
<dbReference type="WBParaSite" id="MBELARI_LOCUS12018">
    <property type="protein sequence ID" value="MBELARI_LOCUS12018"/>
    <property type="gene ID" value="MBELARI_LOCUS12018"/>
</dbReference>
<organism evidence="12 13">
    <name type="scientific">Mesorhabditis belari</name>
    <dbReference type="NCBI Taxonomy" id="2138241"/>
    <lineage>
        <taxon>Eukaryota</taxon>
        <taxon>Metazoa</taxon>
        <taxon>Ecdysozoa</taxon>
        <taxon>Nematoda</taxon>
        <taxon>Chromadorea</taxon>
        <taxon>Rhabditida</taxon>
        <taxon>Rhabditina</taxon>
        <taxon>Rhabditomorpha</taxon>
        <taxon>Rhabditoidea</taxon>
        <taxon>Rhabditidae</taxon>
        <taxon>Mesorhabditinae</taxon>
        <taxon>Mesorhabditis</taxon>
    </lineage>
</organism>
<keyword evidence="6 11" id="KW-0010">Activator</keyword>
<dbReference type="InterPro" id="IPR019095">
    <property type="entry name" value="Mediator_Med18"/>
</dbReference>
<evidence type="ECO:0000313" key="12">
    <source>
        <dbReference type="Proteomes" id="UP000887575"/>
    </source>
</evidence>
<comment type="subunit">
    <text evidence="3 11">Component of the Mediator complex.</text>
</comment>
<dbReference type="GO" id="GO:0006357">
    <property type="term" value="P:regulation of transcription by RNA polymerase II"/>
    <property type="evidence" value="ECO:0007669"/>
    <property type="project" value="InterPro"/>
</dbReference>
<sequence length="224" mass="25606">MEQADGETIAPSIPTTSYQCQELILFGSLRSEHVENLEARLAGLCDKSCQEFQEHELTCTLRVTPSATSLSSQSNVTVRLRRVFNFDIMNQTANKWHMRYMGMPEPTVKCPVIVRKVIDSVMHSVNMMEFIKALGLRMEYEYITEGKVYTCGKIKIVLNKLKKCESPGRYDVSHVKPFTNAVLVEVSTALPDGVEYMQEAKQLRAFADQLLPLVKMEKIEYWKK</sequence>
<evidence type="ECO:0000256" key="5">
    <source>
        <dbReference type="ARBA" id="ARBA00023015"/>
    </source>
</evidence>
<dbReference type="GO" id="GO:0003712">
    <property type="term" value="F:transcription coregulator activity"/>
    <property type="evidence" value="ECO:0007669"/>
    <property type="project" value="InterPro"/>
</dbReference>
<comment type="subcellular location">
    <subcellularLocation>
        <location evidence="1 11">Nucleus</location>
    </subcellularLocation>
</comment>
<dbReference type="PANTHER" id="PTHR13321:SF2">
    <property type="entry name" value="MEDIATOR OF RNA POLYMERASE II TRANSCRIPTION SUBUNIT 18"/>
    <property type="match status" value="1"/>
</dbReference>
<dbReference type="FunFam" id="2.40.320.10:FF:000013">
    <property type="entry name" value="Mediator of RNA polymerase II transcription subunit 18"/>
    <property type="match status" value="1"/>
</dbReference>
<comment type="similarity">
    <text evidence="2 11">Belongs to the Mediator complex subunit 18 family.</text>
</comment>
<dbReference type="GO" id="GO:0006369">
    <property type="term" value="P:termination of RNA polymerase II transcription"/>
    <property type="evidence" value="ECO:0007669"/>
    <property type="project" value="TreeGrafter"/>
</dbReference>
<evidence type="ECO:0000256" key="10">
    <source>
        <dbReference type="ARBA" id="ARBA00032012"/>
    </source>
</evidence>
<keyword evidence="8 11" id="KW-0539">Nucleus</keyword>
<gene>
    <name evidence="11" type="primary">MED18</name>
</gene>
<keyword evidence="12" id="KW-1185">Reference proteome</keyword>
<dbReference type="Pfam" id="PF09637">
    <property type="entry name" value="Med18"/>
    <property type="match status" value="1"/>
</dbReference>
<evidence type="ECO:0000256" key="7">
    <source>
        <dbReference type="ARBA" id="ARBA00023163"/>
    </source>
</evidence>
<dbReference type="Gene3D" id="2.40.320.10">
    <property type="entry name" value="Hypothetical Protein Pfu-838710-001"/>
    <property type="match status" value="1"/>
</dbReference>
<evidence type="ECO:0000256" key="1">
    <source>
        <dbReference type="ARBA" id="ARBA00004123"/>
    </source>
</evidence>
<evidence type="ECO:0000256" key="11">
    <source>
        <dbReference type="RuleBase" id="RU364150"/>
    </source>
</evidence>
<evidence type="ECO:0000313" key="13">
    <source>
        <dbReference type="WBParaSite" id="MBELARI_LOCUS12018"/>
    </source>
</evidence>
<dbReference type="PANTHER" id="PTHR13321">
    <property type="entry name" value="MEDIATOR OF RNA POLYMERASE II TRANSCRIPTION, SUBUNIT 18"/>
    <property type="match status" value="1"/>
</dbReference>
<keyword evidence="7 11" id="KW-0804">Transcription</keyword>
<proteinExistence type="inferred from homology"/>
<comment type="function">
    <text evidence="9 11">Component of the Mediator complex, a coactivator involved in the regulated transcription of nearly all RNA polymerase II-dependent genes. Mediator functions as a bridge to convey information from gene-specific regulatory proteins to the basal RNA polymerase II transcription machinery. Mediator is recruited to promoters by direct interactions with regulatory proteins and serves as a scaffold for the assembly of a functional preinitiation complex with RNA polymerase II and the general transcription factors.</text>
</comment>
<accession>A0AAF3EDG7</accession>
<keyword evidence="5 11" id="KW-0805">Transcription regulation</keyword>
<dbReference type="AlphaFoldDB" id="A0AAF3EDG7"/>
<evidence type="ECO:0000256" key="4">
    <source>
        <dbReference type="ARBA" id="ARBA00019612"/>
    </source>
</evidence>
<evidence type="ECO:0000256" key="2">
    <source>
        <dbReference type="ARBA" id="ARBA00009814"/>
    </source>
</evidence>
<evidence type="ECO:0000256" key="6">
    <source>
        <dbReference type="ARBA" id="ARBA00023159"/>
    </source>
</evidence>
<dbReference type="GO" id="GO:0070847">
    <property type="term" value="C:core mediator complex"/>
    <property type="evidence" value="ECO:0007669"/>
    <property type="project" value="TreeGrafter"/>
</dbReference>
<evidence type="ECO:0000256" key="3">
    <source>
        <dbReference type="ARBA" id="ARBA00011837"/>
    </source>
</evidence>
<name>A0AAF3EDG7_9BILA</name>
<protein>
    <recommendedName>
        <fullName evidence="4 11">Mediator of RNA polymerase II transcription subunit 18</fullName>
    </recommendedName>
    <alternativeName>
        <fullName evidence="10 11">Mediator complex subunit 18</fullName>
    </alternativeName>
</protein>
<dbReference type="Proteomes" id="UP000887575">
    <property type="component" value="Unassembled WGS sequence"/>
</dbReference>